<dbReference type="EC" id="1.3.99.16" evidence="3"/>
<feature type="transmembrane region" description="Helical" evidence="1">
    <location>
        <begin position="12"/>
        <end position="30"/>
    </location>
</feature>
<comment type="caution">
    <text evidence="3">The sequence shown here is derived from an EMBL/GenBank/DDBJ whole genome shotgun (WGS) entry which is preliminary data.</text>
</comment>
<evidence type="ECO:0000313" key="3">
    <source>
        <dbReference type="EMBL" id="MDR7299514.1"/>
    </source>
</evidence>
<dbReference type="GO" id="GO:0047121">
    <property type="term" value="F:isoquinoline 1-oxidoreductase activity"/>
    <property type="evidence" value="ECO:0007669"/>
    <property type="project" value="UniProtKB-EC"/>
</dbReference>
<keyword evidence="1" id="KW-0472">Membrane</keyword>
<dbReference type="SUPFAM" id="SSF56003">
    <property type="entry name" value="Molybdenum cofactor-binding domain"/>
    <property type="match status" value="2"/>
</dbReference>
<dbReference type="Proteomes" id="UP001180536">
    <property type="component" value="Unassembled WGS sequence"/>
</dbReference>
<gene>
    <name evidence="3" type="ORF">J2X16_004884</name>
</gene>
<dbReference type="SMART" id="SM01008">
    <property type="entry name" value="Ald_Xan_dh_C"/>
    <property type="match status" value="1"/>
</dbReference>
<sequence length="749" mass="79805">MANIARIARRTFLIGAGAVAAGMAVGTYLYKREPVNPLLKDLPDGAATLNPYVRIDARGITLITPRADLGQGAYSVQAALIAEELDVAWGQFEVEPGPPSAAYYNGTVMAEAFPIAATSDTFMARSGRSAAGPLGKLLGVQVTGGSSTVPDAFDRLRVAGAVARQMLLAAAAQQTGVPVAELKTADGHVITPDGKRLPYTALAAAAGKLTPPTDVSLKPASQWKLLGKPMQRLDILAKSTGTAMYGIDLRMPGMVYATVRTNPRRGGGVKGFDARKAEAAKGVLKVVPITEGVGVIADNTWRAFQAANLLEIQWGAAPYPLTTDAMFQQAADSFTDERRDSRQKDEGDVESVLKAAQANQVLQAEYRVPYLAHAPLEPMNAVVLLKDGRLDIWTGTQIPRFVVAGAAAVSGLAEENIHLHVQIMGGSFGRRLEEDYVRQAVELAKAHPGVPIKMTWSREEDMTHDFPRPLAIARARGIAAKGQVQAYDLSIAAQSVNTSQLGRQNLPTPGPDMAIVAGAWDQPFAIPHYRVTGYRVPEMVQVSSWRSVGASGNGFLHECFLDELILEAGADPLAERLRLCSHEPSKRVLQAVGEMAGWGTPLPKGRGRGLAFTLSFGVPVAEVVEVTATAKGIRIDKVFVVAEVGQVLDPVNLEAQLTGGVIWGLGHAMTGELTYADGAPQQTNFDAYQSPRLYQTPQILTKALQTTGRIKGIGEPGVPPAAPALANAIFAATGQRIRELPLRKHVEFV</sequence>
<keyword evidence="4" id="KW-1185">Reference proteome</keyword>
<dbReference type="InterPro" id="IPR000674">
    <property type="entry name" value="Ald_Oxase/Xan_DH_a/b"/>
</dbReference>
<protein>
    <submittedName>
        <fullName evidence="3">Isoquinoline 1-oxidoreductase beta subunit</fullName>
        <ecNumber evidence="3">1.3.99.16</ecNumber>
    </submittedName>
</protein>
<dbReference type="InterPro" id="IPR012368">
    <property type="entry name" value="OxRdtase_Mopterin-bd_su_IorB"/>
</dbReference>
<feature type="domain" description="Aldehyde oxidase/xanthine dehydrogenase a/b hammerhead" evidence="2">
    <location>
        <begin position="240"/>
        <end position="318"/>
    </location>
</feature>
<dbReference type="PANTHER" id="PTHR47495:SF1">
    <property type="entry name" value="BLL3820 PROTEIN"/>
    <property type="match status" value="1"/>
</dbReference>
<dbReference type="InterPro" id="IPR008274">
    <property type="entry name" value="AldOxase/xan_DH_MoCoBD1"/>
</dbReference>
<dbReference type="InterPro" id="IPR046867">
    <property type="entry name" value="AldOxase/xan_DH_MoCoBD2"/>
</dbReference>
<dbReference type="Pfam" id="PF20256">
    <property type="entry name" value="MoCoBD_2"/>
    <property type="match status" value="1"/>
</dbReference>
<name>A0ABU1ZFV7_9BURK</name>
<evidence type="ECO:0000313" key="4">
    <source>
        <dbReference type="Proteomes" id="UP001180536"/>
    </source>
</evidence>
<proteinExistence type="predicted"/>
<dbReference type="RefSeq" id="WP_310349268.1">
    <property type="nucleotide sequence ID" value="NZ_JAVDXQ010000009.1"/>
</dbReference>
<keyword evidence="3" id="KW-0560">Oxidoreductase</keyword>
<dbReference type="EMBL" id="JAVDXQ010000009">
    <property type="protein sequence ID" value="MDR7299514.1"/>
    <property type="molecule type" value="Genomic_DNA"/>
</dbReference>
<accession>A0ABU1ZFV7</accession>
<dbReference type="Pfam" id="PF02738">
    <property type="entry name" value="MoCoBD_1"/>
    <property type="match status" value="1"/>
</dbReference>
<dbReference type="Gene3D" id="3.90.1170.50">
    <property type="entry name" value="Aldehyde oxidase/xanthine dehydrogenase, a/b hammerhead"/>
    <property type="match status" value="1"/>
</dbReference>
<keyword evidence="1" id="KW-0812">Transmembrane</keyword>
<evidence type="ECO:0000256" key="1">
    <source>
        <dbReference type="SAM" id="Phobius"/>
    </source>
</evidence>
<organism evidence="3 4">
    <name type="scientific">Pelomonas aquatica</name>
    <dbReference type="NCBI Taxonomy" id="431058"/>
    <lineage>
        <taxon>Bacteria</taxon>
        <taxon>Pseudomonadati</taxon>
        <taxon>Pseudomonadota</taxon>
        <taxon>Betaproteobacteria</taxon>
        <taxon>Burkholderiales</taxon>
        <taxon>Sphaerotilaceae</taxon>
        <taxon>Roseateles</taxon>
    </lineage>
</organism>
<dbReference type="InterPro" id="IPR052516">
    <property type="entry name" value="N-heterocyclic_Hydroxylase"/>
</dbReference>
<dbReference type="PANTHER" id="PTHR47495">
    <property type="entry name" value="ALDEHYDE DEHYDROGENASE"/>
    <property type="match status" value="1"/>
</dbReference>
<dbReference type="InterPro" id="IPR037165">
    <property type="entry name" value="AldOxase/xan_DH_Mopterin-bd_sf"/>
</dbReference>
<evidence type="ECO:0000259" key="2">
    <source>
        <dbReference type="SMART" id="SM01008"/>
    </source>
</evidence>
<dbReference type="Gene3D" id="3.30.365.10">
    <property type="entry name" value="Aldehyde oxidase/xanthine dehydrogenase, molybdopterin binding domain"/>
    <property type="match status" value="4"/>
</dbReference>
<keyword evidence="1" id="KW-1133">Transmembrane helix</keyword>
<reference evidence="3 4" key="1">
    <citation type="submission" date="2023-07" db="EMBL/GenBank/DDBJ databases">
        <title>Sorghum-associated microbial communities from plants grown in Nebraska, USA.</title>
        <authorList>
            <person name="Schachtman D."/>
        </authorList>
    </citation>
    <scope>NUCLEOTIDE SEQUENCE [LARGE SCALE GENOMIC DNA]</scope>
    <source>
        <strain evidence="3 4">BE310</strain>
    </source>
</reference>
<dbReference type="PIRSF" id="PIRSF036389">
    <property type="entry name" value="IOR_B"/>
    <property type="match status" value="1"/>
</dbReference>